<evidence type="ECO:0000313" key="1">
    <source>
        <dbReference type="EMBL" id="OAG31437.1"/>
    </source>
</evidence>
<evidence type="ECO:0000313" key="2">
    <source>
        <dbReference type="Proteomes" id="UP000185944"/>
    </source>
</evidence>
<sequence>MNNTKQEPGAPTYTADELYAFIATLTAELKDSMFPKYQRKLFNCYINNSVKAIQNSKLPLQRRFCIMVATIAFGRAAEGTALSPEAPFKEMEDEILQYLCKAEISKIRAVILDLYTYSYTEESSYSVRPEQWAVALVEELKTVLPPNETNKVQVTACDVLRLLESLLLKELKELFISKNKPLGKKGNLLVVNLIYIQKYFTSQSLSPEPIDAFIKTVQKSFKPGEVPEETKRLRELQVQK</sequence>
<gene>
    <name evidence="1" type="ORF">NEDG_01964</name>
</gene>
<dbReference type="OrthoDB" id="2194389at2759"/>
<proteinExistence type="predicted"/>
<reference evidence="1 2" key="1">
    <citation type="submission" date="2016-02" db="EMBL/GenBank/DDBJ databases">
        <title>Discovery of a natural microsporidian pathogen with a broad tissue tropism in Caenorhabditis elegans.</title>
        <authorList>
            <person name="Luallen R.J."/>
            <person name="Reinke A.W."/>
            <person name="Tong L."/>
            <person name="Botts M.R."/>
            <person name="Felix M.-A."/>
            <person name="Troemel E.R."/>
        </authorList>
    </citation>
    <scope>NUCLEOTIDE SEQUENCE [LARGE SCALE GENOMIC DNA]</scope>
    <source>
        <strain evidence="1 2">JUm2807</strain>
    </source>
</reference>
<dbReference type="GeneID" id="93648314"/>
<keyword evidence="2" id="KW-1185">Reference proteome</keyword>
<dbReference type="EMBL" id="LTDL01000016">
    <property type="protein sequence ID" value="OAG31437.1"/>
    <property type="molecule type" value="Genomic_DNA"/>
</dbReference>
<dbReference type="VEuPathDB" id="MicrosporidiaDB:NEDG_01964"/>
<organism evidence="1 2">
    <name type="scientific">Nematocida displodere</name>
    <dbReference type="NCBI Taxonomy" id="1805483"/>
    <lineage>
        <taxon>Eukaryota</taxon>
        <taxon>Fungi</taxon>
        <taxon>Fungi incertae sedis</taxon>
        <taxon>Microsporidia</taxon>
        <taxon>Nematocida</taxon>
    </lineage>
</organism>
<dbReference type="Proteomes" id="UP000185944">
    <property type="component" value="Unassembled WGS sequence"/>
</dbReference>
<accession>A0A177EHL7</accession>
<protein>
    <submittedName>
        <fullName evidence="1">Uncharacterized protein</fullName>
    </submittedName>
</protein>
<dbReference type="AlphaFoldDB" id="A0A177EHL7"/>
<name>A0A177EHL7_9MICR</name>
<dbReference type="RefSeq" id="XP_067545112.1">
    <property type="nucleotide sequence ID" value="XM_067689382.1"/>
</dbReference>
<comment type="caution">
    <text evidence="1">The sequence shown here is derived from an EMBL/GenBank/DDBJ whole genome shotgun (WGS) entry which is preliminary data.</text>
</comment>